<dbReference type="PANTHER" id="PTHR48111">
    <property type="entry name" value="REGULATOR OF RPOS"/>
    <property type="match status" value="1"/>
</dbReference>
<dbReference type="PANTHER" id="PTHR48111:SF4">
    <property type="entry name" value="DNA-BINDING DUAL TRANSCRIPTIONAL REGULATOR OMPR"/>
    <property type="match status" value="1"/>
</dbReference>
<feature type="DNA-binding region" description="OmpR/PhoB-type" evidence="6">
    <location>
        <begin position="180"/>
        <end position="280"/>
    </location>
</feature>
<feature type="modified residue" description="4-aspartylphosphate" evidence="5">
    <location>
        <position position="52"/>
    </location>
</feature>
<dbReference type="InterPro" id="IPR011006">
    <property type="entry name" value="CheY-like_superfamily"/>
</dbReference>
<dbReference type="SUPFAM" id="SSF46894">
    <property type="entry name" value="C-terminal effector domain of the bipartite response regulators"/>
    <property type="match status" value="1"/>
</dbReference>
<dbReference type="SMART" id="SM00448">
    <property type="entry name" value="REC"/>
    <property type="match status" value="1"/>
</dbReference>
<reference evidence="10 11" key="1">
    <citation type="submission" date="2020-02" db="EMBL/GenBank/DDBJ databases">
        <title>Acidophilic actinobacteria isolated from forest soil.</title>
        <authorList>
            <person name="Golinska P."/>
        </authorList>
    </citation>
    <scope>NUCLEOTIDE SEQUENCE [LARGE SCALE GENOMIC DNA]</scope>
    <source>
        <strain evidence="10 11">NL8</strain>
    </source>
</reference>
<feature type="domain" description="Response regulatory" evidence="8">
    <location>
        <begin position="3"/>
        <end position="116"/>
    </location>
</feature>
<keyword evidence="11" id="KW-1185">Reference proteome</keyword>
<dbReference type="InterPro" id="IPR016032">
    <property type="entry name" value="Sig_transdc_resp-reg_C-effctor"/>
</dbReference>
<evidence type="ECO:0000313" key="11">
    <source>
        <dbReference type="Proteomes" id="UP000730482"/>
    </source>
</evidence>
<evidence type="ECO:0000256" key="1">
    <source>
        <dbReference type="ARBA" id="ARBA00022553"/>
    </source>
</evidence>
<evidence type="ECO:0000259" key="9">
    <source>
        <dbReference type="PROSITE" id="PS51755"/>
    </source>
</evidence>
<evidence type="ECO:0000256" key="2">
    <source>
        <dbReference type="ARBA" id="ARBA00023015"/>
    </source>
</evidence>
<dbReference type="Proteomes" id="UP000730482">
    <property type="component" value="Unassembled WGS sequence"/>
</dbReference>
<comment type="caution">
    <text evidence="10">The sequence shown here is derived from an EMBL/GenBank/DDBJ whole genome shotgun (WGS) entry which is preliminary data.</text>
</comment>
<evidence type="ECO:0000256" key="5">
    <source>
        <dbReference type="PROSITE-ProRule" id="PRU00169"/>
    </source>
</evidence>
<dbReference type="PROSITE" id="PS51755">
    <property type="entry name" value="OMPR_PHOB"/>
    <property type="match status" value="1"/>
</dbReference>
<organism evidence="10 11">
    <name type="scientific">Catenulispora pinistramenti</name>
    <dbReference type="NCBI Taxonomy" id="2705254"/>
    <lineage>
        <taxon>Bacteria</taxon>
        <taxon>Bacillati</taxon>
        <taxon>Actinomycetota</taxon>
        <taxon>Actinomycetes</taxon>
        <taxon>Catenulisporales</taxon>
        <taxon>Catenulisporaceae</taxon>
        <taxon>Catenulispora</taxon>
    </lineage>
</organism>
<evidence type="ECO:0000256" key="7">
    <source>
        <dbReference type="SAM" id="MobiDB-lite"/>
    </source>
</evidence>
<evidence type="ECO:0000259" key="8">
    <source>
        <dbReference type="PROSITE" id="PS50110"/>
    </source>
</evidence>
<feature type="domain" description="OmpR/PhoB-type" evidence="9">
    <location>
        <begin position="180"/>
        <end position="280"/>
    </location>
</feature>
<keyword evidence="4" id="KW-0804">Transcription</keyword>
<sequence>MTSILVVEDEPTLAEAIAARLRAEGFATHLAGDGPAAVRTAHEHVPDLIVLDVMLPGFDGLEVCRRIQAERAVPVLMVTARDDESDLIEGLRTGADDYLTKPFSMRELIARVHALLRRVERAAELRTGELRTTELRTGESRTAGPGSNGGLDRGNVIPIGTGFAPGAAAARAPRPLRFQAIGTSAGPRILEIDPAQRRVRVGAGRNRDEAHLTPTEFDLLACLAGQPRTVLTREKLLAEVWDWLDASGTRTVDSHVKAVRRKIGADWIRTVHGVGYALEAEPAAGDSLEPANR</sequence>
<proteinExistence type="predicted"/>
<keyword evidence="3 6" id="KW-0238">DNA-binding</keyword>
<dbReference type="SUPFAM" id="SSF52172">
    <property type="entry name" value="CheY-like"/>
    <property type="match status" value="1"/>
</dbReference>
<dbReference type="Pfam" id="PF00486">
    <property type="entry name" value="Trans_reg_C"/>
    <property type="match status" value="1"/>
</dbReference>
<dbReference type="RefSeq" id="WP_212019784.1">
    <property type="nucleotide sequence ID" value="NZ_JAAFYZ010000248.1"/>
</dbReference>
<dbReference type="EMBL" id="JAAFYZ010000248">
    <property type="protein sequence ID" value="MBS2553341.1"/>
    <property type="molecule type" value="Genomic_DNA"/>
</dbReference>
<accession>A0ABS5L4W7</accession>
<dbReference type="CDD" id="cd00383">
    <property type="entry name" value="trans_reg_C"/>
    <property type="match status" value="1"/>
</dbReference>
<dbReference type="InterPro" id="IPR001867">
    <property type="entry name" value="OmpR/PhoB-type_DNA-bd"/>
</dbReference>
<feature type="region of interest" description="Disordered" evidence="7">
    <location>
        <begin position="131"/>
        <end position="154"/>
    </location>
</feature>
<name>A0ABS5L4W7_9ACTN</name>
<evidence type="ECO:0000256" key="6">
    <source>
        <dbReference type="PROSITE-ProRule" id="PRU01091"/>
    </source>
</evidence>
<dbReference type="SMART" id="SM00862">
    <property type="entry name" value="Trans_reg_C"/>
    <property type="match status" value="1"/>
</dbReference>
<dbReference type="CDD" id="cd17574">
    <property type="entry name" value="REC_OmpR"/>
    <property type="match status" value="1"/>
</dbReference>
<evidence type="ECO:0000256" key="3">
    <source>
        <dbReference type="ARBA" id="ARBA00023125"/>
    </source>
</evidence>
<dbReference type="InterPro" id="IPR039420">
    <property type="entry name" value="WalR-like"/>
</dbReference>
<keyword evidence="1 5" id="KW-0597">Phosphoprotein</keyword>
<keyword evidence="2" id="KW-0805">Transcription regulation</keyword>
<dbReference type="InterPro" id="IPR036388">
    <property type="entry name" value="WH-like_DNA-bd_sf"/>
</dbReference>
<dbReference type="Gene3D" id="1.10.10.10">
    <property type="entry name" value="Winged helix-like DNA-binding domain superfamily/Winged helix DNA-binding domain"/>
    <property type="match status" value="1"/>
</dbReference>
<dbReference type="Pfam" id="PF00072">
    <property type="entry name" value="Response_reg"/>
    <property type="match status" value="1"/>
</dbReference>
<protein>
    <submittedName>
        <fullName evidence="10">Response regulator transcription factor</fullName>
    </submittedName>
</protein>
<dbReference type="Gene3D" id="3.40.50.2300">
    <property type="match status" value="1"/>
</dbReference>
<dbReference type="PROSITE" id="PS50110">
    <property type="entry name" value="RESPONSE_REGULATORY"/>
    <property type="match status" value="1"/>
</dbReference>
<dbReference type="InterPro" id="IPR001789">
    <property type="entry name" value="Sig_transdc_resp-reg_receiver"/>
</dbReference>
<evidence type="ECO:0000256" key="4">
    <source>
        <dbReference type="ARBA" id="ARBA00023163"/>
    </source>
</evidence>
<gene>
    <name evidence="10" type="ORF">KGQ19_41450</name>
</gene>
<evidence type="ECO:0000313" key="10">
    <source>
        <dbReference type="EMBL" id="MBS2553341.1"/>
    </source>
</evidence>